<dbReference type="AlphaFoldDB" id="A0A413BGY0"/>
<dbReference type="EMBL" id="QSAE01000018">
    <property type="protein sequence ID" value="RGW40003.1"/>
    <property type="molecule type" value="Genomic_DNA"/>
</dbReference>
<organism evidence="1 2">
    <name type="scientific">Agathobacter rectalis</name>
    <dbReference type="NCBI Taxonomy" id="39491"/>
    <lineage>
        <taxon>Bacteria</taxon>
        <taxon>Bacillati</taxon>
        <taxon>Bacillota</taxon>
        <taxon>Clostridia</taxon>
        <taxon>Lachnospirales</taxon>
        <taxon>Lachnospiraceae</taxon>
        <taxon>Agathobacter</taxon>
    </lineage>
</organism>
<sequence>MCTALYDTGNLLKKQPEQLPVHIGGSALFDIVGEDAVFFDVPYKSLGNDGGSIKVCEFDEMTVMKGNGKLILHNVLVGRASDSLFEDNAYDMILNEAVFSNKTGMENTMGKQAAHK</sequence>
<name>A0A413BGY0_9FIRM</name>
<dbReference type="Pfam" id="PF03419">
    <property type="entry name" value="Peptidase_U4"/>
    <property type="match status" value="1"/>
</dbReference>
<dbReference type="GO" id="GO:0030436">
    <property type="term" value="P:asexual sporulation"/>
    <property type="evidence" value="ECO:0007669"/>
    <property type="project" value="InterPro"/>
</dbReference>
<dbReference type="InterPro" id="IPR005081">
    <property type="entry name" value="SpoIIGA"/>
</dbReference>
<evidence type="ECO:0000313" key="1">
    <source>
        <dbReference type="EMBL" id="RGW40003.1"/>
    </source>
</evidence>
<dbReference type="GO" id="GO:0006508">
    <property type="term" value="P:proteolysis"/>
    <property type="evidence" value="ECO:0007669"/>
    <property type="project" value="InterPro"/>
</dbReference>
<protein>
    <submittedName>
        <fullName evidence="1">Uncharacterized protein</fullName>
    </submittedName>
</protein>
<gene>
    <name evidence="1" type="ORF">DWV78_07185</name>
</gene>
<dbReference type="Proteomes" id="UP000286581">
    <property type="component" value="Unassembled WGS sequence"/>
</dbReference>
<proteinExistence type="predicted"/>
<evidence type="ECO:0000313" key="2">
    <source>
        <dbReference type="Proteomes" id="UP000286581"/>
    </source>
</evidence>
<comment type="caution">
    <text evidence="1">The sequence shown here is derived from an EMBL/GenBank/DDBJ whole genome shotgun (WGS) entry which is preliminary data.</text>
</comment>
<reference evidence="1 2" key="1">
    <citation type="submission" date="2018-08" db="EMBL/GenBank/DDBJ databases">
        <title>A genome reference for cultivated species of the human gut microbiota.</title>
        <authorList>
            <person name="Zou Y."/>
            <person name="Xue W."/>
            <person name="Luo G."/>
        </authorList>
    </citation>
    <scope>NUCLEOTIDE SEQUENCE [LARGE SCALE GENOMIC DNA]</scope>
    <source>
        <strain evidence="1 2">AF12-8</strain>
    </source>
</reference>
<dbReference type="GO" id="GO:0004190">
    <property type="term" value="F:aspartic-type endopeptidase activity"/>
    <property type="evidence" value="ECO:0007669"/>
    <property type="project" value="InterPro"/>
</dbReference>
<accession>A0A413BGY0</accession>